<dbReference type="Gene3D" id="1.10.150.50">
    <property type="entry name" value="Transcription Factor, Ets-1"/>
    <property type="match status" value="1"/>
</dbReference>
<dbReference type="PANTHER" id="PTHR10627">
    <property type="entry name" value="SCP160"/>
    <property type="match status" value="1"/>
</dbReference>
<feature type="domain" description="SAM" evidence="3">
    <location>
        <begin position="184"/>
        <end position="247"/>
    </location>
</feature>
<dbReference type="Pfam" id="PF07647">
    <property type="entry name" value="SAM_2"/>
    <property type="match status" value="1"/>
</dbReference>
<name>A0A7J7DWE5_TRIWF</name>
<dbReference type="InParanoid" id="A0A7J7DWE5"/>
<dbReference type="EMBL" id="JAAARO010000003">
    <property type="protein sequence ID" value="KAF5750621.1"/>
    <property type="molecule type" value="Genomic_DNA"/>
</dbReference>
<dbReference type="PANTHER" id="PTHR10627:SF68">
    <property type="entry name" value="F26K24.15 PROTEIN-RELATED"/>
    <property type="match status" value="1"/>
</dbReference>
<comment type="caution">
    <text evidence="4">The sequence shown here is derived from an EMBL/GenBank/DDBJ whole genome shotgun (WGS) entry which is preliminary data.</text>
</comment>
<evidence type="ECO:0000256" key="2">
    <source>
        <dbReference type="SAM" id="MobiDB-lite"/>
    </source>
</evidence>
<dbReference type="PROSITE" id="PS50105">
    <property type="entry name" value="SAM_DOMAIN"/>
    <property type="match status" value="1"/>
</dbReference>
<feature type="region of interest" description="Disordered" evidence="2">
    <location>
        <begin position="1"/>
        <end position="21"/>
    </location>
</feature>
<dbReference type="CDD" id="cd09487">
    <property type="entry name" value="SAM_superfamily"/>
    <property type="match status" value="1"/>
</dbReference>
<dbReference type="InterPro" id="IPR001660">
    <property type="entry name" value="SAM"/>
</dbReference>
<sequence length="253" mass="28100">MVKPKQRRGLHPSRRSTLSTDTDLYGEDSWIVVKKQRVTILIPPLPVAKEFTTPTPRPNQLQALSRKTVHDPIEVSLETQAGVPLPDEQEKSMAVAPVKGTHITGEAPAECTLTLAEQLMTDSRLELETPDQNGALKSLKKLSVFNSSKSFKRPRMLRSPCNLIDGGMLLNQGLRALNLERKLKNSGGLNKWLASLGLGQFVRIFHGKNVNKFQLANLTMKKLKDMGANAVGPRRKLMHAIDCISQPYCFEAI</sequence>
<accession>A0A7J7DWE5</accession>
<evidence type="ECO:0000256" key="1">
    <source>
        <dbReference type="ARBA" id="ARBA00022737"/>
    </source>
</evidence>
<keyword evidence="1" id="KW-0677">Repeat</keyword>
<dbReference type="SUPFAM" id="SSF47769">
    <property type="entry name" value="SAM/Pointed domain"/>
    <property type="match status" value="1"/>
</dbReference>
<proteinExistence type="predicted"/>
<protein>
    <submittedName>
        <fullName evidence="4">Sterile alpha motif domain-containing protein putative isoform 1</fullName>
    </submittedName>
</protein>
<dbReference type="InterPro" id="IPR013761">
    <property type="entry name" value="SAM/pointed_sf"/>
</dbReference>
<evidence type="ECO:0000259" key="3">
    <source>
        <dbReference type="PROSITE" id="PS50105"/>
    </source>
</evidence>
<dbReference type="SMART" id="SM00454">
    <property type="entry name" value="SAM"/>
    <property type="match status" value="1"/>
</dbReference>
<keyword evidence="5" id="KW-1185">Reference proteome</keyword>
<organism evidence="4 5">
    <name type="scientific">Tripterygium wilfordii</name>
    <name type="common">Thunder God vine</name>
    <dbReference type="NCBI Taxonomy" id="458696"/>
    <lineage>
        <taxon>Eukaryota</taxon>
        <taxon>Viridiplantae</taxon>
        <taxon>Streptophyta</taxon>
        <taxon>Embryophyta</taxon>
        <taxon>Tracheophyta</taxon>
        <taxon>Spermatophyta</taxon>
        <taxon>Magnoliopsida</taxon>
        <taxon>eudicotyledons</taxon>
        <taxon>Gunneridae</taxon>
        <taxon>Pentapetalae</taxon>
        <taxon>rosids</taxon>
        <taxon>fabids</taxon>
        <taxon>Celastrales</taxon>
        <taxon>Celastraceae</taxon>
        <taxon>Tripterygium</taxon>
    </lineage>
</organism>
<gene>
    <name evidence="4" type="ORF">HS088_TW03G00960</name>
</gene>
<reference evidence="4 5" key="1">
    <citation type="journal article" date="2020" name="Nat. Commun.">
        <title>Genome of Tripterygium wilfordii and identification of cytochrome P450 involved in triptolide biosynthesis.</title>
        <authorList>
            <person name="Tu L."/>
            <person name="Su P."/>
            <person name="Zhang Z."/>
            <person name="Gao L."/>
            <person name="Wang J."/>
            <person name="Hu T."/>
            <person name="Zhou J."/>
            <person name="Zhang Y."/>
            <person name="Zhao Y."/>
            <person name="Liu Y."/>
            <person name="Song Y."/>
            <person name="Tong Y."/>
            <person name="Lu Y."/>
            <person name="Yang J."/>
            <person name="Xu C."/>
            <person name="Jia M."/>
            <person name="Peters R.J."/>
            <person name="Huang L."/>
            <person name="Gao W."/>
        </authorList>
    </citation>
    <scope>NUCLEOTIDE SEQUENCE [LARGE SCALE GENOMIC DNA]</scope>
    <source>
        <strain evidence="5">cv. XIE 37</strain>
        <tissue evidence="4">Leaf</tissue>
    </source>
</reference>
<evidence type="ECO:0000313" key="4">
    <source>
        <dbReference type="EMBL" id="KAF5750621.1"/>
    </source>
</evidence>
<dbReference type="Proteomes" id="UP000593562">
    <property type="component" value="Unassembled WGS sequence"/>
</dbReference>
<feature type="compositionally biased region" description="Basic residues" evidence="2">
    <location>
        <begin position="1"/>
        <end position="14"/>
    </location>
</feature>
<dbReference type="AlphaFoldDB" id="A0A7J7DWE5"/>
<evidence type="ECO:0000313" key="5">
    <source>
        <dbReference type="Proteomes" id="UP000593562"/>
    </source>
</evidence>